<accession>A0ABV3EJ35</accession>
<dbReference type="EMBL" id="JBEZNA010000003">
    <property type="protein sequence ID" value="MEU9576183.1"/>
    <property type="molecule type" value="Genomic_DNA"/>
</dbReference>
<name>A0ABV3EJ35_9ACTN</name>
<protein>
    <recommendedName>
        <fullName evidence="3">CdiI</fullName>
    </recommendedName>
</protein>
<comment type="caution">
    <text evidence="1">The sequence shown here is derived from an EMBL/GenBank/DDBJ whole genome shotgun (WGS) entry which is preliminary data.</text>
</comment>
<evidence type="ECO:0008006" key="3">
    <source>
        <dbReference type="Google" id="ProtNLM"/>
    </source>
</evidence>
<dbReference type="RefSeq" id="WP_280872044.1">
    <property type="nucleotide sequence ID" value="NZ_JBEZNA010000003.1"/>
</dbReference>
<evidence type="ECO:0000313" key="2">
    <source>
        <dbReference type="Proteomes" id="UP001551584"/>
    </source>
</evidence>
<gene>
    <name evidence="1" type="ORF">AB0D95_02660</name>
</gene>
<proteinExistence type="predicted"/>
<keyword evidence="2" id="KW-1185">Reference proteome</keyword>
<dbReference type="Proteomes" id="UP001551584">
    <property type="component" value="Unassembled WGS sequence"/>
</dbReference>
<reference evidence="1 2" key="1">
    <citation type="submission" date="2024-06" db="EMBL/GenBank/DDBJ databases">
        <title>The Natural Products Discovery Center: Release of the First 8490 Sequenced Strains for Exploring Actinobacteria Biosynthetic Diversity.</title>
        <authorList>
            <person name="Kalkreuter E."/>
            <person name="Kautsar S.A."/>
            <person name="Yang D."/>
            <person name="Bader C.D."/>
            <person name="Teijaro C.N."/>
            <person name="Fluegel L."/>
            <person name="Davis C.M."/>
            <person name="Simpson J.R."/>
            <person name="Lauterbach L."/>
            <person name="Steele A.D."/>
            <person name="Gui C."/>
            <person name="Meng S."/>
            <person name="Li G."/>
            <person name="Viehrig K."/>
            <person name="Ye F."/>
            <person name="Su P."/>
            <person name="Kiefer A.F."/>
            <person name="Nichols A."/>
            <person name="Cepeda A.J."/>
            <person name="Yan W."/>
            <person name="Fan B."/>
            <person name="Jiang Y."/>
            <person name="Adhikari A."/>
            <person name="Zheng C.-J."/>
            <person name="Schuster L."/>
            <person name="Cowan T.M."/>
            <person name="Smanski M.J."/>
            <person name="Chevrette M.G."/>
            <person name="De Carvalho L.P.S."/>
            <person name="Shen B."/>
        </authorList>
    </citation>
    <scope>NUCLEOTIDE SEQUENCE [LARGE SCALE GENOMIC DNA]</scope>
    <source>
        <strain evidence="1 2">NPDC048117</strain>
    </source>
</reference>
<sequence>MSDVTFAGRRFAVTRFTNIIDDCWSMEYAELGGDLEIAVSRSFEAPDDQLEVWASAELPPDLAAAVLADARSWLSDSD</sequence>
<organism evidence="1 2">
    <name type="scientific">Streptomyces chilikensis</name>
    <dbReference type="NCBI Taxonomy" id="1194079"/>
    <lineage>
        <taxon>Bacteria</taxon>
        <taxon>Bacillati</taxon>
        <taxon>Actinomycetota</taxon>
        <taxon>Actinomycetes</taxon>
        <taxon>Kitasatosporales</taxon>
        <taxon>Streptomycetaceae</taxon>
        <taxon>Streptomyces</taxon>
    </lineage>
</organism>
<evidence type="ECO:0000313" key="1">
    <source>
        <dbReference type="EMBL" id="MEU9576183.1"/>
    </source>
</evidence>